<accession>A0ABR2GRE0</accession>
<dbReference type="InterPro" id="IPR043472">
    <property type="entry name" value="Macro_dom-like"/>
</dbReference>
<protein>
    <recommendedName>
        <fullName evidence="1">Microbial-type PARG catalytic domain-containing protein</fullName>
    </recommendedName>
</protein>
<dbReference type="EMBL" id="JAPFFF010000067">
    <property type="protein sequence ID" value="KAK8836236.1"/>
    <property type="molecule type" value="Genomic_DNA"/>
</dbReference>
<organism evidence="2 3">
    <name type="scientific">Tritrichomonas musculus</name>
    <dbReference type="NCBI Taxonomy" id="1915356"/>
    <lineage>
        <taxon>Eukaryota</taxon>
        <taxon>Metamonada</taxon>
        <taxon>Parabasalia</taxon>
        <taxon>Tritrichomonadida</taxon>
        <taxon>Tritrichomonadidae</taxon>
        <taxon>Tritrichomonas</taxon>
    </lineage>
</organism>
<evidence type="ECO:0000313" key="2">
    <source>
        <dbReference type="EMBL" id="KAK8836236.1"/>
    </source>
</evidence>
<comment type="caution">
    <text evidence="2">The sequence shown here is derived from an EMBL/GenBank/DDBJ whole genome shotgun (WGS) entry which is preliminary data.</text>
</comment>
<dbReference type="PANTHER" id="PTHR35596">
    <property type="entry name" value="DUF2263 DOMAIN-CONTAINING PROTEIN"/>
    <property type="match status" value="1"/>
</dbReference>
<dbReference type="InterPro" id="IPR019261">
    <property type="entry name" value="PARG_cat_microbial"/>
</dbReference>
<dbReference type="InterPro" id="IPR012664">
    <property type="entry name" value="CHP02452"/>
</dbReference>
<dbReference type="Gene3D" id="3.40.220.10">
    <property type="entry name" value="Leucine Aminopeptidase, subunit E, domain 1"/>
    <property type="match status" value="1"/>
</dbReference>
<dbReference type="PANTHER" id="PTHR35596:SF1">
    <property type="entry name" value="MICROBIAL-TYPE PARG CATALYTIC DOMAIN-CONTAINING PROTEIN"/>
    <property type="match status" value="1"/>
</dbReference>
<gene>
    <name evidence="2" type="ORF">M9Y10_039868</name>
</gene>
<dbReference type="Proteomes" id="UP001470230">
    <property type="component" value="Unassembled WGS sequence"/>
</dbReference>
<evidence type="ECO:0000313" key="3">
    <source>
        <dbReference type="Proteomes" id="UP001470230"/>
    </source>
</evidence>
<dbReference type="Pfam" id="PF10021">
    <property type="entry name" value="PARG_cat_microb"/>
    <property type="match status" value="1"/>
</dbReference>
<reference evidence="2 3" key="1">
    <citation type="submission" date="2024-04" db="EMBL/GenBank/DDBJ databases">
        <title>Tritrichomonas musculus Genome.</title>
        <authorList>
            <person name="Alves-Ferreira E."/>
            <person name="Grigg M."/>
            <person name="Lorenzi H."/>
            <person name="Galac M."/>
        </authorList>
    </citation>
    <scope>NUCLEOTIDE SEQUENCE [LARGE SCALE GENOMIC DNA]</scope>
    <source>
        <strain evidence="2 3">EAF2021</strain>
    </source>
</reference>
<dbReference type="NCBIfam" id="TIGR02452">
    <property type="entry name" value="TIGR02452 family protein"/>
    <property type="match status" value="1"/>
</dbReference>
<proteinExistence type="predicted"/>
<sequence length="172" mass="19841">MQIYDIWKFVNESVARTKTIAPEEKLTFSKREIKHKIDANRIYQKVQICNMATFDAARKCIEADSNSEVFVLNFASATKPGGGVLNGRGAQEETLLRMSSLYWTLINQKEMYEHNKTLNDPYYSDCMIFSPNVVVFRDDDYKLIEPYLVSVISSPAVNCFDLKKSRCYDEGY</sequence>
<keyword evidence="3" id="KW-1185">Reference proteome</keyword>
<evidence type="ECO:0000259" key="1">
    <source>
        <dbReference type="Pfam" id="PF10021"/>
    </source>
</evidence>
<name>A0ABR2GRE0_9EUKA</name>
<feature type="domain" description="Microbial-type PARG catalytic" evidence="1">
    <location>
        <begin position="4"/>
        <end position="138"/>
    </location>
</feature>